<dbReference type="Pfam" id="PF02470">
    <property type="entry name" value="MlaD"/>
    <property type="match status" value="1"/>
</dbReference>
<keyword evidence="1" id="KW-0812">Transmembrane</keyword>
<evidence type="ECO:0000313" key="4">
    <source>
        <dbReference type="Proteomes" id="UP001232992"/>
    </source>
</evidence>
<evidence type="ECO:0000313" key="3">
    <source>
        <dbReference type="EMBL" id="MDJ1183066.1"/>
    </source>
</evidence>
<feature type="transmembrane region" description="Helical" evidence="1">
    <location>
        <begin position="12"/>
        <end position="29"/>
    </location>
</feature>
<keyword evidence="1" id="KW-0472">Membrane</keyword>
<dbReference type="Proteomes" id="UP001232992">
    <property type="component" value="Unassembled WGS sequence"/>
</dbReference>
<dbReference type="InterPro" id="IPR039342">
    <property type="entry name" value="TGD2-like"/>
</dbReference>
<gene>
    <name evidence="3" type="ORF">PMH09_07655</name>
</gene>
<organism evidence="3 4">
    <name type="scientific">Roseofilum casamattae BLCC-M143</name>
    <dbReference type="NCBI Taxonomy" id="3022442"/>
    <lineage>
        <taxon>Bacteria</taxon>
        <taxon>Bacillati</taxon>
        <taxon>Cyanobacteriota</taxon>
        <taxon>Cyanophyceae</taxon>
        <taxon>Desertifilales</taxon>
        <taxon>Desertifilaceae</taxon>
        <taxon>Roseofilum</taxon>
        <taxon>Roseofilum casamattae</taxon>
    </lineage>
</organism>
<proteinExistence type="predicted"/>
<dbReference type="RefSeq" id="WP_283757719.1">
    <property type="nucleotide sequence ID" value="NZ_JAQOSQ010000005.1"/>
</dbReference>
<protein>
    <submittedName>
        <fullName evidence="3">MlaD family protein</fullName>
    </submittedName>
</protein>
<name>A0ABT7BX83_9CYAN</name>
<dbReference type="PANTHER" id="PTHR34675">
    <property type="entry name" value="PROTEIN TRIGALACTOSYLDIACYLGLYCEROL 2, CHLOROPLASTIC"/>
    <property type="match status" value="1"/>
</dbReference>
<keyword evidence="4" id="KW-1185">Reference proteome</keyword>
<keyword evidence="1" id="KW-1133">Transmembrane helix</keyword>
<sequence>MRQRTIREGSVGLLIAVGVGLFGGLVLWLRGATFGQKTYSAIVEFASVEGMQIGADVRYRGVDVGGITAINPSSNGVEVTITIVQPDLLMPKNATIEANQSGLVGATSIDIIPLAPLPGDITYNALSAECDRELLICNGSRLQGVVGVSYLELLREGLEVSRLLSSDEFYTQLLATLEGATAAAESFTSISGDLSELMAELSEVTILAKGEISTISNATQSVGSAADSIRQSTLQVTDQFTQNAATLTAQVETTSVELQKTLANLNGLMTANRSTLTNTLANLEQTSQDIQGAVSRLTPIIGEVEQSQLLGNLETLSNNAAQASANLRDISNGINNPNTLLMLQETLDSARSTFQNTQKLTSDIDDLLGDPEFRDNIRNLVDGLGDLFSSTEELETHTQIARVLAPIETELNSSVAGEFSWSEWQQNSLTETALDVESEPVEEPEQPLSVNFQLNSTSLFETKPQFQSQNFAPEIDFEN</sequence>
<dbReference type="InterPro" id="IPR003399">
    <property type="entry name" value="Mce/MlaD"/>
</dbReference>
<feature type="domain" description="Mce/MlaD" evidence="2">
    <location>
        <begin position="38"/>
        <end position="113"/>
    </location>
</feature>
<dbReference type="EMBL" id="JAQOSQ010000005">
    <property type="protein sequence ID" value="MDJ1183066.1"/>
    <property type="molecule type" value="Genomic_DNA"/>
</dbReference>
<dbReference type="PANTHER" id="PTHR34675:SF1">
    <property type="entry name" value="PROTEIN TRIGALACTOSYLDIACYLGLYCEROL 2, CHLOROPLASTIC"/>
    <property type="match status" value="1"/>
</dbReference>
<reference evidence="3 4" key="1">
    <citation type="submission" date="2023-01" db="EMBL/GenBank/DDBJ databases">
        <title>Novel diversity within Roseofilum (Cyanobacteria; Desertifilaceae) from marine benthic mats with descriptions of four novel species.</title>
        <authorList>
            <person name="Wang Y."/>
            <person name="Berthold D.E."/>
            <person name="Hu J."/>
            <person name="Lefler F.W."/>
            <person name="Laughinghouse H.D. IV."/>
        </authorList>
    </citation>
    <scope>NUCLEOTIDE SEQUENCE [LARGE SCALE GENOMIC DNA]</scope>
    <source>
        <strain evidence="3 4">BLCC-M143</strain>
    </source>
</reference>
<comment type="caution">
    <text evidence="3">The sequence shown here is derived from an EMBL/GenBank/DDBJ whole genome shotgun (WGS) entry which is preliminary data.</text>
</comment>
<accession>A0ABT7BX83</accession>
<evidence type="ECO:0000256" key="1">
    <source>
        <dbReference type="SAM" id="Phobius"/>
    </source>
</evidence>
<evidence type="ECO:0000259" key="2">
    <source>
        <dbReference type="Pfam" id="PF02470"/>
    </source>
</evidence>